<dbReference type="EMBL" id="BAAAYR010000003">
    <property type="protein sequence ID" value="GAA3568328.1"/>
    <property type="molecule type" value="Genomic_DNA"/>
</dbReference>
<dbReference type="Gene3D" id="1.10.4160.10">
    <property type="entry name" value="Hydantoin permease"/>
    <property type="match status" value="1"/>
</dbReference>
<feature type="transmembrane region" description="Helical" evidence="8">
    <location>
        <begin position="71"/>
        <end position="95"/>
    </location>
</feature>
<sequence>MATVTDPDITQAQLAYGTKVVAVEPGGVEAIPEGERHGRPIQLLWTWASPNFEFATIAVGILSVLAFGLTFWQAVAAIVLGTLLGSVSLGALSTWGPRDGLAQMVLSRTAFGYRGNILPAGLNALTAGIGWFAVNSISGALALSALTTLPAFLCLVIVVAAQLVVAFFGHNLVHAFERYAFPVLALIFVVAAVIVLSQANPSAPAMDGPPPVGGFLITAGAAFGYAAGWNPYSSDYTRYLPKTTRRLPVALFAGLGCFVSCCLLEIAGAAVVTAGQTEVNPSSFTALLPTVIGKATLLAVCLGAVAANVLNVYSGAMSFMALGFKVPLARARAIVAVVFGLLGLLVASFGLRNAGQSYEAFLLIIAYWVSPWLGVVFTDRWLRRGQDVGAIAQSTTHVSAAGPIAMAVGLVVSIPLFANQTLYTGLVPKANGSFGDLTAVVGFVVAAVVYAVLHRTLGRKQGVAA</sequence>
<dbReference type="Pfam" id="PF02133">
    <property type="entry name" value="Transp_cyt_pur"/>
    <property type="match status" value="1"/>
</dbReference>
<feature type="transmembrane region" description="Helical" evidence="8">
    <location>
        <begin position="333"/>
        <end position="351"/>
    </location>
</feature>
<keyword evidence="4 8" id="KW-0812">Transmembrane</keyword>
<protein>
    <submittedName>
        <fullName evidence="9">Cytosine permease</fullName>
    </submittedName>
</protein>
<feature type="transmembrane region" description="Helical" evidence="8">
    <location>
        <begin position="398"/>
        <end position="417"/>
    </location>
</feature>
<comment type="similarity">
    <text evidence="2 7">Belongs to the purine-cytosine permease (2.A.39) family.</text>
</comment>
<evidence type="ECO:0000256" key="1">
    <source>
        <dbReference type="ARBA" id="ARBA00004141"/>
    </source>
</evidence>
<reference evidence="10" key="1">
    <citation type="journal article" date="2019" name="Int. J. Syst. Evol. Microbiol.">
        <title>The Global Catalogue of Microorganisms (GCM) 10K type strain sequencing project: providing services to taxonomists for standard genome sequencing and annotation.</title>
        <authorList>
            <consortium name="The Broad Institute Genomics Platform"/>
            <consortium name="The Broad Institute Genome Sequencing Center for Infectious Disease"/>
            <person name="Wu L."/>
            <person name="Ma J."/>
        </authorList>
    </citation>
    <scope>NUCLEOTIDE SEQUENCE [LARGE SCALE GENOMIC DNA]</scope>
    <source>
        <strain evidence="10">JCM 16540</strain>
    </source>
</reference>
<evidence type="ECO:0000256" key="3">
    <source>
        <dbReference type="ARBA" id="ARBA00022448"/>
    </source>
</evidence>
<keyword evidence="6 7" id="KW-0472">Membrane</keyword>
<feature type="transmembrane region" description="Helical" evidence="8">
    <location>
        <begin position="179"/>
        <end position="199"/>
    </location>
</feature>
<feature type="transmembrane region" description="Helical" evidence="8">
    <location>
        <begin position="357"/>
        <end position="377"/>
    </location>
</feature>
<evidence type="ECO:0000256" key="5">
    <source>
        <dbReference type="ARBA" id="ARBA00022989"/>
    </source>
</evidence>
<evidence type="ECO:0000313" key="9">
    <source>
        <dbReference type="EMBL" id="GAA3568328.1"/>
    </source>
</evidence>
<evidence type="ECO:0000313" key="10">
    <source>
        <dbReference type="Proteomes" id="UP001500767"/>
    </source>
</evidence>
<dbReference type="RefSeq" id="WP_204910318.1">
    <property type="nucleotide sequence ID" value="NZ_BAAAYR010000003.1"/>
</dbReference>
<feature type="transmembrane region" description="Helical" evidence="8">
    <location>
        <begin position="437"/>
        <end position="453"/>
    </location>
</feature>
<evidence type="ECO:0000256" key="8">
    <source>
        <dbReference type="SAM" id="Phobius"/>
    </source>
</evidence>
<comment type="caution">
    <text evidence="9">The sequence shown here is derived from an EMBL/GenBank/DDBJ whole genome shotgun (WGS) entry which is preliminary data.</text>
</comment>
<keyword evidence="10" id="KW-1185">Reference proteome</keyword>
<dbReference type="PIRSF" id="PIRSF002744">
    <property type="entry name" value="Pur-cyt_permease"/>
    <property type="match status" value="1"/>
</dbReference>
<proteinExistence type="inferred from homology"/>
<accession>A0ABP6XKL7</accession>
<dbReference type="InterPro" id="IPR001248">
    <property type="entry name" value="Pur-cyt_permease"/>
</dbReference>
<evidence type="ECO:0000256" key="4">
    <source>
        <dbReference type="ARBA" id="ARBA00022692"/>
    </source>
</evidence>
<evidence type="ECO:0000256" key="6">
    <source>
        <dbReference type="ARBA" id="ARBA00023136"/>
    </source>
</evidence>
<feature type="transmembrane region" description="Helical" evidence="8">
    <location>
        <begin position="249"/>
        <end position="271"/>
    </location>
</feature>
<evidence type="ECO:0000256" key="7">
    <source>
        <dbReference type="PIRNR" id="PIRNR002744"/>
    </source>
</evidence>
<feature type="transmembrane region" description="Helical" evidence="8">
    <location>
        <begin position="291"/>
        <end position="313"/>
    </location>
</feature>
<keyword evidence="5 8" id="KW-1133">Transmembrane helix</keyword>
<dbReference type="PANTHER" id="PTHR31806:SF1">
    <property type="entry name" value="PURINE-CYTOSINE PERMEASE FCY2-RELATED"/>
    <property type="match status" value="1"/>
</dbReference>
<feature type="transmembrane region" description="Helical" evidence="8">
    <location>
        <begin position="211"/>
        <end position="228"/>
    </location>
</feature>
<evidence type="ECO:0000256" key="2">
    <source>
        <dbReference type="ARBA" id="ARBA00008974"/>
    </source>
</evidence>
<dbReference type="PANTHER" id="PTHR31806">
    <property type="entry name" value="PURINE-CYTOSINE PERMEASE FCY2-RELATED"/>
    <property type="match status" value="1"/>
</dbReference>
<comment type="subcellular location">
    <subcellularLocation>
        <location evidence="1">Membrane</location>
        <topology evidence="1">Multi-pass membrane protein</topology>
    </subcellularLocation>
</comment>
<feature type="transmembrane region" description="Helical" evidence="8">
    <location>
        <begin position="140"/>
        <end position="167"/>
    </location>
</feature>
<dbReference type="Proteomes" id="UP001500767">
    <property type="component" value="Unassembled WGS sequence"/>
</dbReference>
<organism evidence="9 10">
    <name type="scientific">Microlunatus spumicola</name>
    <dbReference type="NCBI Taxonomy" id="81499"/>
    <lineage>
        <taxon>Bacteria</taxon>
        <taxon>Bacillati</taxon>
        <taxon>Actinomycetota</taxon>
        <taxon>Actinomycetes</taxon>
        <taxon>Propionibacteriales</taxon>
        <taxon>Propionibacteriaceae</taxon>
        <taxon>Microlunatus</taxon>
    </lineage>
</organism>
<dbReference type="InterPro" id="IPR026030">
    <property type="entry name" value="Pur-cyt_permease_Fcy2/21/22"/>
</dbReference>
<gene>
    <name evidence="9" type="ORF">GCM10022197_25660</name>
</gene>
<keyword evidence="3 7" id="KW-0813">Transport</keyword>
<name>A0ABP6XKL7_9ACTN</name>
<feature type="transmembrane region" description="Helical" evidence="8">
    <location>
        <begin position="44"/>
        <end position="65"/>
    </location>
</feature>
<feature type="transmembrane region" description="Helical" evidence="8">
    <location>
        <begin position="116"/>
        <end position="134"/>
    </location>
</feature>